<dbReference type="AlphaFoldDB" id="A0A3R5XBC0"/>
<accession>A0A3R5XBC0</accession>
<evidence type="ECO:0000313" key="6">
    <source>
        <dbReference type="EMBL" id="MCB6518321.1"/>
    </source>
</evidence>
<organism evidence="8 10">
    <name type="scientific">Parabacteroides distasonis</name>
    <dbReference type="NCBI Taxonomy" id="823"/>
    <lineage>
        <taxon>Bacteria</taxon>
        <taxon>Pseudomonadati</taxon>
        <taxon>Bacteroidota</taxon>
        <taxon>Bacteroidia</taxon>
        <taxon>Bacteroidales</taxon>
        <taxon>Tannerellaceae</taxon>
        <taxon>Parabacteroides</taxon>
    </lineage>
</organism>
<proteinExistence type="predicted"/>
<dbReference type="EMBL" id="CP120353">
    <property type="protein sequence ID" value="WET65956.1"/>
    <property type="molecule type" value="Genomic_DNA"/>
</dbReference>
<keyword evidence="4" id="KW-0547">Nucleotide-binding</keyword>
<evidence type="ECO:0000313" key="8">
    <source>
        <dbReference type="EMBL" id="TWV62298.1"/>
    </source>
</evidence>
<dbReference type="EMBL" id="VOHW01000004">
    <property type="protein sequence ID" value="TWV62298.1"/>
    <property type="molecule type" value="Genomic_DNA"/>
</dbReference>
<dbReference type="Proteomes" id="UP000315827">
    <property type="component" value="Unassembled WGS sequence"/>
</dbReference>
<reference evidence="6" key="2">
    <citation type="submission" date="2021-10" db="EMBL/GenBank/DDBJ databases">
        <title>Collection of gut derived symbiotic bacterial strains cultured from healthy donors.</title>
        <authorList>
            <person name="Lin H."/>
            <person name="Littmann E."/>
            <person name="Kohout C."/>
            <person name="Pamer E.G."/>
        </authorList>
    </citation>
    <scope>NUCLEOTIDE SEQUENCE</scope>
    <source>
        <strain evidence="6">DFI.2.94</strain>
    </source>
</reference>
<dbReference type="EMBL" id="JAQMPX010000094">
    <property type="protein sequence ID" value="MDB9139441.1"/>
    <property type="molecule type" value="Genomic_DNA"/>
</dbReference>
<reference evidence="8 10" key="1">
    <citation type="submission" date="2019-07" db="EMBL/GenBank/DDBJ databases">
        <title>Genome sequencing of Parabacteroides distasonis iSURF_7.</title>
        <authorList>
            <person name="Degefu H.N."/>
            <person name="Ruoff K.L."/>
            <person name="Price C.E."/>
            <person name="Valls R.A."/>
            <person name="O'Toole G.A."/>
        </authorList>
    </citation>
    <scope>NUCLEOTIDE SEQUENCE [LARGE SCALE GENOMIC DNA]</scope>
    <source>
        <strain evidence="8 10">CFPLTA003_1B</strain>
    </source>
</reference>
<evidence type="ECO:0000313" key="7">
    <source>
        <dbReference type="EMBL" id="MDB9139441.1"/>
    </source>
</evidence>
<evidence type="ECO:0000256" key="2">
    <source>
        <dbReference type="ARBA" id="ARBA00022649"/>
    </source>
</evidence>
<dbReference type="Proteomes" id="UP001198806">
    <property type="component" value="Unassembled WGS sequence"/>
</dbReference>
<keyword evidence="2" id="KW-1277">Toxin-antitoxin system</keyword>
<protein>
    <submittedName>
        <fullName evidence="8">DUF86 domain-containing protein</fullName>
    </submittedName>
</protein>
<evidence type="ECO:0000256" key="4">
    <source>
        <dbReference type="ARBA" id="ARBA00022741"/>
    </source>
</evidence>
<dbReference type="PANTHER" id="PTHR34139:SF1">
    <property type="entry name" value="RNASE MJ1380-RELATED"/>
    <property type="match status" value="1"/>
</dbReference>
<dbReference type="GO" id="GO:0110001">
    <property type="term" value="C:toxin-antitoxin complex"/>
    <property type="evidence" value="ECO:0007669"/>
    <property type="project" value="InterPro"/>
</dbReference>
<evidence type="ECO:0000256" key="1">
    <source>
        <dbReference type="ARBA" id="ARBA00022553"/>
    </source>
</evidence>
<dbReference type="InterPro" id="IPR008201">
    <property type="entry name" value="HepT-like"/>
</dbReference>
<dbReference type="RefSeq" id="WP_122144642.1">
    <property type="nucleotide sequence ID" value="NZ_CP120353.1"/>
</dbReference>
<gene>
    <name evidence="8" type="ORF">FSA05_09410</name>
    <name evidence="6" type="ORF">LI194_10975</name>
    <name evidence="9" type="ORF">P2T59_08205</name>
    <name evidence="7" type="ORF">PN612_13130</name>
</gene>
<evidence type="ECO:0000256" key="5">
    <source>
        <dbReference type="ARBA" id="ARBA00022801"/>
    </source>
</evidence>
<reference evidence="7" key="3">
    <citation type="submission" date="2023-01" db="EMBL/GenBank/DDBJ databases">
        <title>Human gut microbiome strain richness.</title>
        <authorList>
            <person name="Chen-Liaw A."/>
        </authorList>
    </citation>
    <scope>NUCLEOTIDE SEQUENCE</scope>
    <source>
        <strain evidence="7">D35st1_E5_D35t1_190705</strain>
    </source>
</reference>
<keyword evidence="3" id="KW-0540">Nuclease</keyword>
<dbReference type="InterPro" id="IPR051813">
    <property type="entry name" value="HepT_RNase_toxin"/>
</dbReference>
<evidence type="ECO:0000256" key="3">
    <source>
        <dbReference type="ARBA" id="ARBA00022722"/>
    </source>
</evidence>
<dbReference type="EMBL" id="JAJCNI010000011">
    <property type="protein sequence ID" value="MCB6518321.1"/>
    <property type="molecule type" value="Genomic_DNA"/>
</dbReference>
<dbReference type="Proteomes" id="UP001211522">
    <property type="component" value="Unassembled WGS sequence"/>
</dbReference>
<evidence type="ECO:0000313" key="9">
    <source>
        <dbReference type="EMBL" id="WET65956.1"/>
    </source>
</evidence>
<keyword evidence="1" id="KW-0597">Phosphoprotein</keyword>
<dbReference type="Pfam" id="PF01934">
    <property type="entry name" value="HepT-like"/>
    <property type="match status" value="1"/>
</dbReference>
<dbReference type="PANTHER" id="PTHR34139">
    <property type="entry name" value="UPF0331 PROTEIN MJ0127"/>
    <property type="match status" value="1"/>
</dbReference>
<dbReference type="Proteomes" id="UP001221009">
    <property type="component" value="Chromosome"/>
</dbReference>
<sequence length="112" mass="13052">MDNFIKKHLQDIATAIDEIESFFDDQPKLFENFCKDLRLRRAIERNIEIIGEAMNRILKTSPTIAITNSRKIVDARNYIIHGYDSLSVDILWSIVVNHLPLLRQEVDILLDT</sequence>
<keyword evidence="5" id="KW-0378">Hydrolase</keyword>
<dbReference type="GO" id="GO:0016787">
    <property type="term" value="F:hydrolase activity"/>
    <property type="evidence" value="ECO:0007669"/>
    <property type="project" value="UniProtKB-KW"/>
</dbReference>
<name>A0A3R5XBC0_PARDI</name>
<dbReference type="GO" id="GO:0004540">
    <property type="term" value="F:RNA nuclease activity"/>
    <property type="evidence" value="ECO:0007669"/>
    <property type="project" value="InterPro"/>
</dbReference>
<dbReference type="GO" id="GO:0000166">
    <property type="term" value="F:nucleotide binding"/>
    <property type="evidence" value="ECO:0007669"/>
    <property type="project" value="UniProtKB-KW"/>
</dbReference>
<reference evidence="9" key="4">
    <citation type="submission" date="2023-03" db="EMBL/GenBank/DDBJ databases">
        <title>Parabacteroides distasonis, a bacteria resistant against UC.</title>
        <authorList>
            <person name="Dai W."/>
        </authorList>
    </citation>
    <scope>NUCLEOTIDE SEQUENCE</scope>
    <source>
        <strain evidence="9">F1-28</strain>
    </source>
</reference>
<evidence type="ECO:0000313" key="10">
    <source>
        <dbReference type="Proteomes" id="UP000315827"/>
    </source>
</evidence>